<sequence>MQAFRSNLRGQNLLSRNRLDECEAYHISLHVAHFEHSVSLLNLDSRRNFGLAAGRRVSNKKLPETSYKSALKKIAWAKEKRDCSCHACIFSVNPDRMRGESVANGKDAARRQAEDVHGYRLPAGSRNGLCIVRALVDLDCDDQARFFGHHRHGWLGVLRRASMQADARKDKGQARDRLP</sequence>
<name>A0A9X1FXR3_9RHOB</name>
<dbReference type="RefSeq" id="WP_219504679.1">
    <property type="nucleotide sequence ID" value="NZ_JAHXDN010000004.1"/>
</dbReference>
<comment type="caution">
    <text evidence="1">The sequence shown here is derived from an EMBL/GenBank/DDBJ whole genome shotgun (WGS) entry which is preliminary data.</text>
</comment>
<protein>
    <submittedName>
        <fullName evidence="1">Uncharacterized protein</fullName>
    </submittedName>
</protein>
<dbReference type="EMBL" id="JAHXDN010000004">
    <property type="protein sequence ID" value="MBW4709309.1"/>
    <property type="molecule type" value="Genomic_DNA"/>
</dbReference>
<evidence type="ECO:0000313" key="2">
    <source>
        <dbReference type="Proteomes" id="UP001138661"/>
    </source>
</evidence>
<reference evidence="1" key="1">
    <citation type="submission" date="2021-07" db="EMBL/GenBank/DDBJ databases">
        <title>Roseobacter insulae sp. nov., isolated from a tidal flat.</title>
        <authorList>
            <person name="Park S."/>
            <person name="Yoon J.-H."/>
        </authorList>
    </citation>
    <scope>NUCLEOTIDE SEQUENCE</scope>
    <source>
        <strain evidence="1">YSTF-M11</strain>
    </source>
</reference>
<accession>A0A9X1FXR3</accession>
<gene>
    <name evidence="1" type="ORF">KX928_16070</name>
</gene>
<dbReference type="Proteomes" id="UP001138661">
    <property type="component" value="Unassembled WGS sequence"/>
</dbReference>
<evidence type="ECO:0000313" key="1">
    <source>
        <dbReference type="EMBL" id="MBW4709309.1"/>
    </source>
</evidence>
<dbReference type="AlphaFoldDB" id="A0A9X1FXR3"/>
<organism evidence="1 2">
    <name type="scientific">Roseobacter insulae</name>
    <dbReference type="NCBI Taxonomy" id="2859783"/>
    <lineage>
        <taxon>Bacteria</taxon>
        <taxon>Pseudomonadati</taxon>
        <taxon>Pseudomonadota</taxon>
        <taxon>Alphaproteobacteria</taxon>
        <taxon>Rhodobacterales</taxon>
        <taxon>Roseobacteraceae</taxon>
        <taxon>Roseobacter</taxon>
    </lineage>
</organism>
<keyword evidence="2" id="KW-1185">Reference proteome</keyword>
<proteinExistence type="predicted"/>